<evidence type="ECO:0000259" key="1">
    <source>
        <dbReference type="Pfam" id="PF13449"/>
    </source>
</evidence>
<dbReference type="Gene3D" id="2.120.10.30">
    <property type="entry name" value="TolB, C-terminal domain"/>
    <property type="match status" value="1"/>
</dbReference>
<dbReference type="InterPro" id="IPR011042">
    <property type="entry name" value="6-blade_b-propeller_TolB-like"/>
</dbReference>
<reference evidence="2 3" key="1">
    <citation type="submission" date="2020-06" db="EMBL/GenBank/DDBJ databases">
        <title>Sulfitobacter algicola sp. nov., isolated from green algae.</title>
        <authorList>
            <person name="Wang C."/>
        </authorList>
    </citation>
    <scope>NUCLEOTIDE SEQUENCE [LARGE SCALE GENOMIC DNA]</scope>
    <source>
        <strain evidence="2 3">1151</strain>
    </source>
</reference>
<dbReference type="SUPFAM" id="SSF101898">
    <property type="entry name" value="NHL repeat"/>
    <property type="match status" value="1"/>
</dbReference>
<evidence type="ECO:0000313" key="2">
    <source>
        <dbReference type="EMBL" id="NSX53213.1"/>
    </source>
</evidence>
<dbReference type="InterPro" id="IPR014567">
    <property type="entry name" value="UCP031900"/>
</dbReference>
<sequence length="284" mass="32203">MIYRFILTLALVLTPVHLHAEVRFISRLTLESPSPVFGGLSGLEISSDGTKFTAISDRGTLFQGQIIRKSGKLTDFDITSQLHLKDTDGTPVSKFLSDAEGLALRQDGRIFIAFEQYHRIWTYSAPESEAAWLPRHPDFKQMQDNSSLEALAIDTHGRLYTIPERSGDTQTPFPVYRYAKGKWTIPFTIPRRGSFLPVGADIGPDGRLYLLERHFTGLSFASRVRRFDLDGTSEETILTTLPRKHDNLESIAVWRDASGSIRLTMLSDNNFKFFQITEIVEYRI</sequence>
<proteinExistence type="predicted"/>
<protein>
    <submittedName>
        <fullName evidence="2">Esterase-like activity of phytase family protein</fullName>
    </submittedName>
</protein>
<dbReference type="PIRSF" id="PIRSF031900">
    <property type="entry name" value="UCP031900"/>
    <property type="match status" value="1"/>
</dbReference>
<dbReference type="Pfam" id="PF13449">
    <property type="entry name" value="Phytase-like"/>
    <property type="match status" value="1"/>
</dbReference>
<organism evidence="2 3">
    <name type="scientific">Parasulfitobacter algicola</name>
    <dbReference type="NCBI Taxonomy" id="2614809"/>
    <lineage>
        <taxon>Bacteria</taxon>
        <taxon>Pseudomonadati</taxon>
        <taxon>Pseudomonadota</taxon>
        <taxon>Alphaproteobacteria</taxon>
        <taxon>Rhodobacterales</taxon>
        <taxon>Roseobacteraceae</taxon>
        <taxon>Parasulfitobacter</taxon>
    </lineage>
</organism>
<gene>
    <name evidence="2" type="ORF">HRQ87_00180</name>
</gene>
<dbReference type="EMBL" id="JABUFE010000001">
    <property type="protein sequence ID" value="NSX53213.1"/>
    <property type="molecule type" value="Genomic_DNA"/>
</dbReference>
<feature type="domain" description="Phytase-like" evidence="1">
    <location>
        <begin position="37"/>
        <end position="271"/>
    </location>
</feature>
<keyword evidence="3" id="KW-1185">Reference proteome</keyword>
<evidence type="ECO:0000313" key="3">
    <source>
        <dbReference type="Proteomes" id="UP000777935"/>
    </source>
</evidence>
<dbReference type="RefSeq" id="WP_174134341.1">
    <property type="nucleotide sequence ID" value="NZ_JABUFE010000001.1"/>
</dbReference>
<dbReference type="Proteomes" id="UP000777935">
    <property type="component" value="Unassembled WGS sequence"/>
</dbReference>
<dbReference type="InterPro" id="IPR027372">
    <property type="entry name" value="Phytase-like_dom"/>
</dbReference>
<comment type="caution">
    <text evidence="2">The sequence shown here is derived from an EMBL/GenBank/DDBJ whole genome shotgun (WGS) entry which is preliminary data.</text>
</comment>
<accession>A0ABX2IT22</accession>
<name>A0ABX2IT22_9RHOB</name>